<dbReference type="EMBL" id="JYIX01000036">
    <property type="protein sequence ID" value="KJL32570.1"/>
    <property type="molecule type" value="Genomic_DNA"/>
</dbReference>
<dbReference type="PANTHER" id="PTHR44688:SF16">
    <property type="entry name" value="DNA-BINDING TRANSCRIPTIONAL ACTIVATOR DEVR_DOSR"/>
    <property type="match status" value="1"/>
</dbReference>
<dbReference type="AlphaFoldDB" id="A0A0F0LJT2"/>
<dbReference type="PATRIC" id="fig|582680.6.peg.2414"/>
<dbReference type="PRINTS" id="PR00038">
    <property type="entry name" value="HTHLUXR"/>
</dbReference>
<dbReference type="InterPro" id="IPR036388">
    <property type="entry name" value="WH-like_DNA-bd_sf"/>
</dbReference>
<accession>A0A0F0LJT2</accession>
<proteinExistence type="predicted"/>
<dbReference type="InterPro" id="IPR000792">
    <property type="entry name" value="Tscrpt_reg_LuxR_C"/>
</dbReference>
<organism evidence="5 6">
    <name type="scientific">Microbacterium azadirachtae</name>
    <dbReference type="NCBI Taxonomy" id="582680"/>
    <lineage>
        <taxon>Bacteria</taxon>
        <taxon>Bacillati</taxon>
        <taxon>Actinomycetota</taxon>
        <taxon>Actinomycetes</taxon>
        <taxon>Micrococcales</taxon>
        <taxon>Microbacteriaceae</taxon>
        <taxon>Microbacterium</taxon>
    </lineage>
</organism>
<evidence type="ECO:0000313" key="6">
    <source>
        <dbReference type="Proteomes" id="UP000033740"/>
    </source>
</evidence>
<dbReference type="SMART" id="SM00065">
    <property type="entry name" value="GAF"/>
    <property type="match status" value="1"/>
</dbReference>
<dbReference type="RefSeq" id="WP_045272437.1">
    <property type="nucleotide sequence ID" value="NZ_JYIX01000036.1"/>
</dbReference>
<dbReference type="SUPFAM" id="SSF55781">
    <property type="entry name" value="GAF domain-like"/>
    <property type="match status" value="1"/>
</dbReference>
<evidence type="ECO:0000256" key="3">
    <source>
        <dbReference type="ARBA" id="ARBA00023163"/>
    </source>
</evidence>
<keyword evidence="3" id="KW-0804">Transcription</keyword>
<dbReference type="PANTHER" id="PTHR44688">
    <property type="entry name" value="DNA-BINDING TRANSCRIPTIONAL ACTIVATOR DEVR_DOSR"/>
    <property type="match status" value="1"/>
</dbReference>
<keyword evidence="1" id="KW-0805">Transcription regulation</keyword>
<dbReference type="SMART" id="SM00421">
    <property type="entry name" value="HTH_LUXR"/>
    <property type="match status" value="1"/>
</dbReference>
<reference evidence="5 6" key="1">
    <citation type="submission" date="2015-02" db="EMBL/GenBank/DDBJ databases">
        <title>Draft genome sequences of ten Microbacterium spp. with emphasis on heavy metal contaminated environments.</title>
        <authorList>
            <person name="Corretto E."/>
        </authorList>
    </citation>
    <scope>NUCLEOTIDE SEQUENCE [LARGE SCALE GENOMIC DNA]</scope>
    <source>
        <strain evidence="5 6">ARN176</strain>
    </source>
</reference>
<feature type="domain" description="HTH luxR-type" evidence="4">
    <location>
        <begin position="208"/>
        <end position="273"/>
    </location>
</feature>
<dbReference type="InterPro" id="IPR003018">
    <property type="entry name" value="GAF"/>
</dbReference>
<dbReference type="Gene3D" id="1.10.10.10">
    <property type="entry name" value="Winged helix-like DNA-binding domain superfamily/Winged helix DNA-binding domain"/>
    <property type="match status" value="1"/>
</dbReference>
<evidence type="ECO:0000259" key="4">
    <source>
        <dbReference type="PROSITE" id="PS50043"/>
    </source>
</evidence>
<dbReference type="GO" id="GO:0003677">
    <property type="term" value="F:DNA binding"/>
    <property type="evidence" value="ECO:0007669"/>
    <property type="project" value="UniProtKB-KW"/>
</dbReference>
<protein>
    <submittedName>
        <fullName evidence="5">HTH-type transcriptional regulator MalT</fullName>
    </submittedName>
</protein>
<dbReference type="SUPFAM" id="SSF46894">
    <property type="entry name" value="C-terminal effector domain of the bipartite response regulators"/>
    <property type="match status" value="1"/>
</dbReference>
<dbReference type="STRING" id="582680.RS86_02348"/>
<evidence type="ECO:0000256" key="2">
    <source>
        <dbReference type="ARBA" id="ARBA00023125"/>
    </source>
</evidence>
<sequence>MEPSLKTAVATVRRDTGLPVAFAGAVDRSGRLYPITATAGCLTSVLDGLVIRSGNGLGGRVLAGARIQTVTDYLHDDGISHQYDGPVSQERLRSIVGAPVVVDGSVRAVLYGALRTSAQLGARTLDAMQQSAQRLAFEIAVSEATVRRLRAVETAALMREARTGPTRPEWEEVRIAHAELRALAGSVGDEGLRRRIDDIAARLTATEPARERPALTAREIDVLALVAIGCTNAEIGARLDLGAETVKSYLRAAMRKLGAHRRTEAVTLARTAGLLP</sequence>
<dbReference type="PROSITE" id="PS00622">
    <property type="entry name" value="HTH_LUXR_1"/>
    <property type="match status" value="1"/>
</dbReference>
<dbReference type="Pfam" id="PF01590">
    <property type="entry name" value="GAF"/>
    <property type="match status" value="1"/>
</dbReference>
<dbReference type="GO" id="GO:0006355">
    <property type="term" value="P:regulation of DNA-templated transcription"/>
    <property type="evidence" value="ECO:0007669"/>
    <property type="project" value="InterPro"/>
</dbReference>
<dbReference type="PROSITE" id="PS50043">
    <property type="entry name" value="HTH_LUXR_2"/>
    <property type="match status" value="1"/>
</dbReference>
<comment type="caution">
    <text evidence="5">The sequence shown here is derived from an EMBL/GenBank/DDBJ whole genome shotgun (WGS) entry which is preliminary data.</text>
</comment>
<keyword evidence="6" id="KW-1185">Reference proteome</keyword>
<name>A0A0F0LJT2_9MICO</name>
<dbReference type="InterPro" id="IPR016032">
    <property type="entry name" value="Sig_transdc_resp-reg_C-effctor"/>
</dbReference>
<keyword evidence="2" id="KW-0238">DNA-binding</keyword>
<dbReference type="InterPro" id="IPR029016">
    <property type="entry name" value="GAF-like_dom_sf"/>
</dbReference>
<dbReference type="Proteomes" id="UP000033740">
    <property type="component" value="Unassembled WGS sequence"/>
</dbReference>
<dbReference type="Gene3D" id="3.30.450.40">
    <property type="match status" value="1"/>
</dbReference>
<evidence type="ECO:0000313" key="5">
    <source>
        <dbReference type="EMBL" id="KJL32570.1"/>
    </source>
</evidence>
<gene>
    <name evidence="5" type="primary">malT_1</name>
    <name evidence="5" type="ORF">RS86_02348</name>
</gene>
<dbReference type="Pfam" id="PF00196">
    <property type="entry name" value="GerE"/>
    <property type="match status" value="1"/>
</dbReference>
<evidence type="ECO:0000256" key="1">
    <source>
        <dbReference type="ARBA" id="ARBA00023015"/>
    </source>
</evidence>
<dbReference type="CDD" id="cd06170">
    <property type="entry name" value="LuxR_C_like"/>
    <property type="match status" value="1"/>
</dbReference>